<evidence type="ECO:0000256" key="1">
    <source>
        <dbReference type="SAM" id="SignalP"/>
    </source>
</evidence>
<dbReference type="Proteomes" id="UP001060919">
    <property type="component" value="Chromosome"/>
</dbReference>
<evidence type="ECO:0000313" key="3">
    <source>
        <dbReference type="Proteomes" id="UP001060919"/>
    </source>
</evidence>
<dbReference type="RefSeq" id="WP_264788602.1">
    <property type="nucleotide sequence ID" value="NZ_AP026867.1"/>
</dbReference>
<keyword evidence="1" id="KW-0732">Signal</keyword>
<name>A0A915YHU0_9BACT</name>
<feature type="signal peptide" evidence="1">
    <location>
        <begin position="1"/>
        <end position="18"/>
    </location>
</feature>
<keyword evidence="3" id="KW-1185">Reference proteome</keyword>
<dbReference type="Gene3D" id="2.80.10.50">
    <property type="match status" value="1"/>
</dbReference>
<dbReference type="CDD" id="cd00257">
    <property type="entry name" value="beta-trefoil_FSCN-like"/>
    <property type="match status" value="1"/>
</dbReference>
<sequence length="159" mass="18037">MHFILMIFCCLLLASRCAGPPPSNHVRACNLNPKKILLQSSSSRYVRLADQAPFLLIADAKHPALADTFCLCNLEHNRISLRAKRRYVTIHLSKNNQAIARQKHIDSWERINLEKKGDQVTFKAINDYYLEPSDSSFILAASSPQPSSNCLFNIIELRN</sequence>
<dbReference type="KEGG" id="aup:AsAng_0040550"/>
<gene>
    <name evidence="2" type="ORF">AsAng_0040550</name>
</gene>
<dbReference type="EMBL" id="AP026867">
    <property type="protein sequence ID" value="BDS13320.1"/>
    <property type="molecule type" value="Genomic_DNA"/>
</dbReference>
<accession>A0A915YHU0</accession>
<organism evidence="2 3">
    <name type="scientific">Aureispira anguillae</name>
    <dbReference type="NCBI Taxonomy" id="2864201"/>
    <lineage>
        <taxon>Bacteria</taxon>
        <taxon>Pseudomonadati</taxon>
        <taxon>Bacteroidota</taxon>
        <taxon>Saprospiria</taxon>
        <taxon>Saprospirales</taxon>
        <taxon>Saprospiraceae</taxon>
        <taxon>Aureispira</taxon>
    </lineage>
</organism>
<protein>
    <submittedName>
        <fullName evidence="2">Uncharacterized protein</fullName>
    </submittedName>
</protein>
<dbReference type="AlphaFoldDB" id="A0A915YHU0"/>
<dbReference type="InterPro" id="IPR008999">
    <property type="entry name" value="Actin-crosslinking"/>
</dbReference>
<feature type="chain" id="PRO_5037703111" evidence="1">
    <location>
        <begin position="19"/>
        <end position="159"/>
    </location>
</feature>
<evidence type="ECO:0000313" key="2">
    <source>
        <dbReference type="EMBL" id="BDS13320.1"/>
    </source>
</evidence>
<dbReference type="SUPFAM" id="SSF50405">
    <property type="entry name" value="Actin-crosslinking proteins"/>
    <property type="match status" value="1"/>
</dbReference>
<reference evidence="2" key="1">
    <citation type="submission" date="2022-09" db="EMBL/GenBank/DDBJ databases">
        <title>Aureispira anguillicida sp. nov., isolated from Leptocephalus of Japanese eel Anguilla japonica.</title>
        <authorList>
            <person name="Yuasa K."/>
            <person name="Mekata T."/>
            <person name="Ikunari K."/>
        </authorList>
    </citation>
    <scope>NUCLEOTIDE SEQUENCE</scope>
    <source>
        <strain evidence="2">EL160426</strain>
    </source>
</reference>
<proteinExistence type="predicted"/>